<name>A0A6V8SF26_9CLOT</name>
<dbReference type="InterPro" id="IPR046930">
    <property type="entry name" value="HTH_60"/>
</dbReference>
<comment type="caution">
    <text evidence="1">The sequence shown here is derived from an EMBL/GenBank/DDBJ whole genome shotgun (WGS) entry which is preliminary data.</text>
</comment>
<keyword evidence="2" id="KW-1185">Reference proteome</keyword>
<dbReference type="RefSeq" id="WP_280514129.1">
    <property type="nucleotide sequence ID" value="NZ_BLZR01000001.1"/>
</dbReference>
<gene>
    <name evidence="1" type="ORF">bsdtw1_01481</name>
</gene>
<accession>A0A6V8SF26</accession>
<organism evidence="1 2">
    <name type="scientific">Clostridium fungisolvens</name>
    <dbReference type="NCBI Taxonomy" id="1604897"/>
    <lineage>
        <taxon>Bacteria</taxon>
        <taxon>Bacillati</taxon>
        <taxon>Bacillota</taxon>
        <taxon>Clostridia</taxon>
        <taxon>Eubacteriales</taxon>
        <taxon>Clostridiaceae</taxon>
        <taxon>Clostridium</taxon>
    </lineage>
</organism>
<sequence>MVFTNLHYADDVLRENIQGLAENYKIELNTLSKMLGVDYIS</sequence>
<dbReference type="Pfam" id="PF20317">
    <property type="entry name" value="HTH_60"/>
    <property type="match status" value="1"/>
</dbReference>
<protein>
    <submittedName>
        <fullName evidence="1">Uncharacterized protein</fullName>
    </submittedName>
</protein>
<reference evidence="1 2" key="1">
    <citation type="submission" date="2020-07" db="EMBL/GenBank/DDBJ databases">
        <title>A new beta-1,3-glucan-decomposing anaerobic bacterium isolated from anoxic soil subjected to biological soil disinfestation.</title>
        <authorList>
            <person name="Ueki A."/>
            <person name="Tonouchi A."/>
        </authorList>
    </citation>
    <scope>NUCLEOTIDE SEQUENCE [LARGE SCALE GENOMIC DNA]</scope>
    <source>
        <strain evidence="1 2">TW1</strain>
    </source>
</reference>
<dbReference type="AlphaFoldDB" id="A0A6V8SF26"/>
<dbReference type="EMBL" id="BLZR01000001">
    <property type="protein sequence ID" value="GFP75401.1"/>
    <property type="molecule type" value="Genomic_DNA"/>
</dbReference>
<evidence type="ECO:0000313" key="2">
    <source>
        <dbReference type="Proteomes" id="UP000580568"/>
    </source>
</evidence>
<dbReference type="Proteomes" id="UP000580568">
    <property type="component" value="Unassembled WGS sequence"/>
</dbReference>
<proteinExistence type="predicted"/>
<evidence type="ECO:0000313" key="1">
    <source>
        <dbReference type="EMBL" id="GFP75401.1"/>
    </source>
</evidence>